<organism evidence="2 3">
    <name type="scientific">Mytilus coruscus</name>
    <name type="common">Sea mussel</name>
    <dbReference type="NCBI Taxonomy" id="42192"/>
    <lineage>
        <taxon>Eukaryota</taxon>
        <taxon>Metazoa</taxon>
        <taxon>Spiralia</taxon>
        <taxon>Lophotrochozoa</taxon>
        <taxon>Mollusca</taxon>
        <taxon>Bivalvia</taxon>
        <taxon>Autobranchia</taxon>
        <taxon>Pteriomorphia</taxon>
        <taxon>Mytilida</taxon>
        <taxon>Mytiloidea</taxon>
        <taxon>Mytilidae</taxon>
        <taxon>Mytilinae</taxon>
        <taxon>Mytilus</taxon>
    </lineage>
</organism>
<dbReference type="NCBIfam" id="TIGR02464">
    <property type="entry name" value="ribofla_fusion"/>
    <property type="match status" value="1"/>
</dbReference>
<gene>
    <name evidence="2" type="ORF">MCOR_56829</name>
</gene>
<dbReference type="AlphaFoldDB" id="A0A6J8EWN7"/>
<dbReference type="InterPro" id="IPR037238">
    <property type="entry name" value="YbiA-like_sf"/>
</dbReference>
<keyword evidence="3" id="KW-1185">Reference proteome</keyword>
<reference evidence="2 3" key="1">
    <citation type="submission" date="2020-06" db="EMBL/GenBank/DDBJ databases">
        <authorList>
            <person name="Li R."/>
            <person name="Bekaert M."/>
        </authorList>
    </citation>
    <scope>NUCLEOTIDE SEQUENCE [LARGE SCALE GENOMIC DNA]</scope>
    <source>
        <strain evidence="3">wild</strain>
    </source>
</reference>
<dbReference type="Pfam" id="PF08719">
    <property type="entry name" value="NADAR"/>
    <property type="match status" value="1"/>
</dbReference>
<accession>A0A6J8EWN7</accession>
<dbReference type="Gene3D" id="1.10.357.40">
    <property type="entry name" value="YbiA-like"/>
    <property type="match status" value="1"/>
</dbReference>
<dbReference type="Proteomes" id="UP000507470">
    <property type="component" value="Unassembled WGS sequence"/>
</dbReference>
<name>A0A6J8EWN7_MYTCO</name>
<dbReference type="InterPro" id="IPR012816">
    <property type="entry name" value="NADAR"/>
</dbReference>
<sequence>MECKADEVISCLRSARFGSFRGVKDNYIFDDEDQLKHFLKLSDLGKNDCQSEFFVKDCPLLTNICKTWNLQHNFAGSYIEDYNHLCNSVADNRTVICWLHYYYLNWKMLWSRTPKRHWNVGPRPVVLSRNIGEEQLMTLLRKTFVRRIEVSNNSSPACCPSTESCKSNSIASLFSAELYISETDPLGLPLYFFFGGSLLSKPSSLGFTLKKIEENSTSNPRQVVFLFYKRESPLSNFYAARFKVSGKWYSSTEQFYMYKKADHFNNQAVKAQILKETDPAKIKRLGRRVKIDAAEWERVSCDIIKRGIWAKFSSDKTLKRYLKATYPNILAESSPTDLKWGTGYGQTDPNAHDPKLWRGWNLLEKALMEVREDIMKRDRVSVRVN</sequence>
<feature type="domain" description="NADAR" evidence="1">
    <location>
        <begin position="227"/>
        <end position="374"/>
    </location>
</feature>
<evidence type="ECO:0000313" key="3">
    <source>
        <dbReference type="Proteomes" id="UP000507470"/>
    </source>
</evidence>
<protein>
    <recommendedName>
        <fullName evidence="1">NADAR domain-containing protein</fullName>
    </recommendedName>
</protein>
<dbReference type="OrthoDB" id="206452at2759"/>
<evidence type="ECO:0000313" key="2">
    <source>
        <dbReference type="EMBL" id="CAC5424977.1"/>
    </source>
</evidence>
<dbReference type="SUPFAM" id="SSF143990">
    <property type="entry name" value="YbiA-like"/>
    <property type="match status" value="1"/>
</dbReference>
<dbReference type="EMBL" id="CACVKT020010130">
    <property type="protein sequence ID" value="CAC5424977.1"/>
    <property type="molecule type" value="Genomic_DNA"/>
</dbReference>
<dbReference type="CDD" id="cd15457">
    <property type="entry name" value="NADAR"/>
    <property type="match status" value="1"/>
</dbReference>
<proteinExistence type="predicted"/>
<evidence type="ECO:0000259" key="1">
    <source>
        <dbReference type="Pfam" id="PF08719"/>
    </source>
</evidence>